<reference evidence="5 6" key="1">
    <citation type="submission" date="2021-04" db="EMBL/GenBank/DDBJ databases">
        <authorList>
            <person name="De Guttry C."/>
            <person name="Zahm M."/>
            <person name="Klopp C."/>
            <person name="Cabau C."/>
            <person name="Louis A."/>
            <person name="Berthelot C."/>
            <person name="Parey E."/>
            <person name="Roest Crollius H."/>
            <person name="Montfort J."/>
            <person name="Robinson-Rechavi M."/>
            <person name="Bucao C."/>
            <person name="Bouchez O."/>
            <person name="Gislard M."/>
            <person name="Lluch J."/>
            <person name="Milhes M."/>
            <person name="Lampietro C."/>
            <person name="Lopez Roques C."/>
            <person name="Donnadieu C."/>
            <person name="Braasch I."/>
            <person name="Desvignes T."/>
            <person name="Postlethwait J."/>
            <person name="Bobe J."/>
            <person name="Wedekind C."/>
            <person name="Guiguen Y."/>
        </authorList>
    </citation>
    <scope>NUCLEOTIDE SEQUENCE [LARGE SCALE GENOMIC DNA]</scope>
    <source>
        <strain evidence="5">Cs_M1</strain>
        <tissue evidence="5">Blood</tissue>
    </source>
</reference>
<dbReference type="GO" id="GO:0005886">
    <property type="term" value="C:plasma membrane"/>
    <property type="evidence" value="ECO:0007669"/>
    <property type="project" value="TreeGrafter"/>
</dbReference>
<dbReference type="GO" id="GO:0005524">
    <property type="term" value="F:ATP binding"/>
    <property type="evidence" value="ECO:0007669"/>
    <property type="project" value="UniProtKB-KW"/>
</dbReference>
<comment type="similarity">
    <text evidence="2">Belongs to the ABC transporter superfamily. ABCC family. Conjugate transporter (TC 3.A.1.208) subfamily.</text>
</comment>
<comment type="subcellular location">
    <subcellularLocation>
        <location evidence="1">Membrane</location>
        <topology evidence="1">Multi-pass membrane protein</topology>
    </subcellularLocation>
</comment>
<evidence type="ECO:0008006" key="7">
    <source>
        <dbReference type="Google" id="ProtNLM"/>
    </source>
</evidence>
<accession>A0AAN8LTQ4</accession>
<evidence type="ECO:0000256" key="1">
    <source>
        <dbReference type="ARBA" id="ARBA00004141"/>
    </source>
</evidence>
<sequence>MAKTKELSKDTRNKIVDLHQAGKTESAIGPCPLHLDPFSQRTDEDLWNALGEVLQRCALNASPLAAHGGIPRSSCTMLPFSPPPLLTTAKDSSSWSPVSPLLNGFAGMDKSKRQWPKSSMDLALHSANRLMVQLRAVVEELPARLGTVLAESGSNFNVGQRQLVYLASTIHRRNRILIINEATANMDPRAYSLIQQTIRETFRVCTVLTITRRFNTIISSTVT</sequence>
<dbReference type="PANTHER" id="PTHR24223:SF456">
    <property type="entry name" value="MULTIDRUG RESISTANCE-ASSOCIATED PROTEIN LETHAL(2)03659"/>
    <property type="match status" value="1"/>
</dbReference>
<dbReference type="EMBL" id="JAGTTL010000012">
    <property type="protein sequence ID" value="KAK6315422.1"/>
    <property type="molecule type" value="Genomic_DNA"/>
</dbReference>
<comment type="caution">
    <text evidence="5">The sequence shown here is derived from an EMBL/GenBank/DDBJ whole genome shotgun (WGS) entry which is preliminary data.</text>
</comment>
<name>A0AAN8LTQ4_9TELE</name>
<evidence type="ECO:0000256" key="2">
    <source>
        <dbReference type="ARBA" id="ARBA00009726"/>
    </source>
</evidence>
<dbReference type="Proteomes" id="UP001356427">
    <property type="component" value="Unassembled WGS sequence"/>
</dbReference>
<protein>
    <recommendedName>
        <fullName evidence="7">ABC transporter domain-containing protein</fullName>
    </recommendedName>
</protein>
<dbReference type="InterPro" id="IPR027417">
    <property type="entry name" value="P-loop_NTPase"/>
</dbReference>
<dbReference type="PANTHER" id="PTHR24223">
    <property type="entry name" value="ATP-BINDING CASSETTE SUB-FAMILY C"/>
    <property type="match status" value="1"/>
</dbReference>
<keyword evidence="4" id="KW-0067">ATP-binding</keyword>
<evidence type="ECO:0000256" key="3">
    <source>
        <dbReference type="ARBA" id="ARBA00022741"/>
    </source>
</evidence>
<dbReference type="AlphaFoldDB" id="A0AAN8LTQ4"/>
<dbReference type="Gene3D" id="3.40.50.300">
    <property type="entry name" value="P-loop containing nucleotide triphosphate hydrolases"/>
    <property type="match status" value="1"/>
</dbReference>
<dbReference type="InterPro" id="IPR050173">
    <property type="entry name" value="ABC_transporter_C-like"/>
</dbReference>
<dbReference type="SUPFAM" id="SSF52540">
    <property type="entry name" value="P-loop containing nucleoside triphosphate hydrolases"/>
    <property type="match status" value="1"/>
</dbReference>
<dbReference type="Gene3D" id="1.10.10.10">
    <property type="entry name" value="Winged helix-like DNA-binding domain superfamily/Winged helix DNA-binding domain"/>
    <property type="match status" value="1"/>
</dbReference>
<evidence type="ECO:0000313" key="5">
    <source>
        <dbReference type="EMBL" id="KAK6315422.1"/>
    </source>
</evidence>
<proteinExistence type="inferred from homology"/>
<evidence type="ECO:0000256" key="4">
    <source>
        <dbReference type="ARBA" id="ARBA00022840"/>
    </source>
</evidence>
<keyword evidence="6" id="KW-1185">Reference proteome</keyword>
<gene>
    <name evidence="5" type="ORF">J4Q44_G00149510</name>
</gene>
<keyword evidence="3" id="KW-0547">Nucleotide-binding</keyword>
<organism evidence="5 6">
    <name type="scientific">Coregonus suidteri</name>
    <dbReference type="NCBI Taxonomy" id="861788"/>
    <lineage>
        <taxon>Eukaryota</taxon>
        <taxon>Metazoa</taxon>
        <taxon>Chordata</taxon>
        <taxon>Craniata</taxon>
        <taxon>Vertebrata</taxon>
        <taxon>Euteleostomi</taxon>
        <taxon>Actinopterygii</taxon>
        <taxon>Neopterygii</taxon>
        <taxon>Teleostei</taxon>
        <taxon>Protacanthopterygii</taxon>
        <taxon>Salmoniformes</taxon>
        <taxon>Salmonidae</taxon>
        <taxon>Coregoninae</taxon>
        <taxon>Coregonus</taxon>
    </lineage>
</organism>
<dbReference type="InterPro" id="IPR036388">
    <property type="entry name" value="WH-like_DNA-bd_sf"/>
</dbReference>
<evidence type="ECO:0000313" key="6">
    <source>
        <dbReference type="Proteomes" id="UP001356427"/>
    </source>
</evidence>
<dbReference type="GO" id="GO:0042626">
    <property type="term" value="F:ATPase-coupled transmembrane transporter activity"/>
    <property type="evidence" value="ECO:0007669"/>
    <property type="project" value="TreeGrafter"/>
</dbReference>